<proteinExistence type="predicted"/>
<evidence type="ECO:0000313" key="3">
    <source>
        <dbReference type="Proteomes" id="UP000714275"/>
    </source>
</evidence>
<accession>A0A9P6ZV89</accession>
<reference evidence="2" key="1">
    <citation type="journal article" date="2020" name="New Phytol.">
        <title>Comparative genomics reveals dynamic genome evolution in host specialist ectomycorrhizal fungi.</title>
        <authorList>
            <person name="Lofgren L.A."/>
            <person name="Nguyen N.H."/>
            <person name="Vilgalys R."/>
            <person name="Ruytinx J."/>
            <person name="Liao H.L."/>
            <person name="Branco S."/>
            <person name="Kuo A."/>
            <person name="LaButti K."/>
            <person name="Lipzen A."/>
            <person name="Andreopoulos W."/>
            <person name="Pangilinan J."/>
            <person name="Riley R."/>
            <person name="Hundley H."/>
            <person name="Na H."/>
            <person name="Barry K."/>
            <person name="Grigoriev I.V."/>
            <person name="Stajich J.E."/>
            <person name="Kennedy P.G."/>
        </authorList>
    </citation>
    <scope>NUCLEOTIDE SEQUENCE</scope>
    <source>
        <strain evidence="2">DOB743</strain>
    </source>
</reference>
<evidence type="ECO:0000313" key="2">
    <source>
        <dbReference type="EMBL" id="KAG1777088.1"/>
    </source>
</evidence>
<name>A0A9P6ZV89_9AGAM</name>
<gene>
    <name evidence="2" type="ORF">EV702DRAFT_1268624</name>
</gene>
<keyword evidence="3" id="KW-1185">Reference proteome</keyword>
<dbReference type="AlphaFoldDB" id="A0A9P6ZV89"/>
<protein>
    <submittedName>
        <fullName evidence="2">Uncharacterized protein</fullName>
    </submittedName>
</protein>
<sequence length="111" mass="11887">MPNTGFPSSPRMPGAATGGESLQLAAPEAFSRPPNAAQPYTPFSVMGIVSKQAGQHAQLQRKQLGACTFSVVRGNDQVQGRMYILATGYPRNRCGRDDWCMRCAAQILATA</sequence>
<dbReference type="Proteomes" id="UP000714275">
    <property type="component" value="Unassembled WGS sequence"/>
</dbReference>
<organism evidence="2 3">
    <name type="scientific">Suillus placidus</name>
    <dbReference type="NCBI Taxonomy" id="48579"/>
    <lineage>
        <taxon>Eukaryota</taxon>
        <taxon>Fungi</taxon>
        <taxon>Dikarya</taxon>
        <taxon>Basidiomycota</taxon>
        <taxon>Agaricomycotina</taxon>
        <taxon>Agaricomycetes</taxon>
        <taxon>Agaricomycetidae</taxon>
        <taxon>Boletales</taxon>
        <taxon>Suillineae</taxon>
        <taxon>Suillaceae</taxon>
        <taxon>Suillus</taxon>
    </lineage>
</organism>
<evidence type="ECO:0000256" key="1">
    <source>
        <dbReference type="SAM" id="MobiDB-lite"/>
    </source>
</evidence>
<feature type="region of interest" description="Disordered" evidence="1">
    <location>
        <begin position="1"/>
        <end position="37"/>
    </location>
</feature>
<dbReference type="EMBL" id="JABBWD010000023">
    <property type="protein sequence ID" value="KAG1777088.1"/>
    <property type="molecule type" value="Genomic_DNA"/>
</dbReference>
<dbReference type="OrthoDB" id="3248421at2759"/>
<comment type="caution">
    <text evidence="2">The sequence shown here is derived from an EMBL/GenBank/DDBJ whole genome shotgun (WGS) entry which is preliminary data.</text>
</comment>